<accession>A0ACC0D4E1</accession>
<keyword evidence="2" id="KW-1185">Reference proteome</keyword>
<gene>
    <name evidence="1" type="ORF">F4821DRAFT_236677</name>
</gene>
<comment type="caution">
    <text evidence="1">The sequence shown here is derived from an EMBL/GenBank/DDBJ whole genome shotgun (WGS) entry which is preliminary data.</text>
</comment>
<dbReference type="EMBL" id="MU394309">
    <property type="protein sequence ID" value="KAI6087220.1"/>
    <property type="molecule type" value="Genomic_DNA"/>
</dbReference>
<sequence length="442" mass="50296">MDHNTPEEQHHSSPHDPQVQDVLPIVLKRKQSSPELSCSSPAKRVRSCHSNTEPDEAQKSPQAHSEKPTNWPTFVDRWVETLGDDEASRKIHSDTRSALPVLPSVSTNTTPSSSSSSSPRSESISPSRYELMQRLSLLGIEPPRNFFKDDKFDALVPGWVQETINKVQTPRPRSEALSNTLSQRHRNVMSVLGQNTYLGTEFNQLHVWMTALELNLYRNLDDAIPQTNAQQTTDAVNKLIGRYPHVALHHILKQCMSDPFTGTARRMFPVGADMVRPEVTYGYATDAFRATQTRTAELVLRHFTSIGSHCLLFPYLIVKARSPIQNDPWQADIQALADSAASLRANSGVLPDDFNLVFSLVLESRNMELQVMWKTSQDKYMQRFIDGYCLHREEDFLRCRDLVLNIFDWALGRFGEIKRLMKKVPIPDIEKYEKSEGIEEII</sequence>
<reference evidence="1 2" key="1">
    <citation type="journal article" date="2022" name="New Phytol.">
        <title>Ecological generalism drives hyperdiversity of secondary metabolite gene clusters in xylarialean endophytes.</title>
        <authorList>
            <person name="Franco M.E.E."/>
            <person name="Wisecaver J.H."/>
            <person name="Arnold A.E."/>
            <person name="Ju Y.M."/>
            <person name="Slot J.C."/>
            <person name="Ahrendt S."/>
            <person name="Moore L.P."/>
            <person name="Eastman K.E."/>
            <person name="Scott K."/>
            <person name="Konkel Z."/>
            <person name="Mondo S.J."/>
            <person name="Kuo A."/>
            <person name="Hayes R.D."/>
            <person name="Haridas S."/>
            <person name="Andreopoulos B."/>
            <person name="Riley R."/>
            <person name="LaButti K."/>
            <person name="Pangilinan J."/>
            <person name="Lipzen A."/>
            <person name="Amirebrahimi M."/>
            <person name="Yan J."/>
            <person name="Adam C."/>
            <person name="Keymanesh K."/>
            <person name="Ng V."/>
            <person name="Louie K."/>
            <person name="Northen T."/>
            <person name="Drula E."/>
            <person name="Henrissat B."/>
            <person name="Hsieh H.M."/>
            <person name="Youens-Clark K."/>
            <person name="Lutzoni F."/>
            <person name="Miadlikowska J."/>
            <person name="Eastwood D.C."/>
            <person name="Hamelin R.C."/>
            <person name="Grigoriev I.V."/>
            <person name="U'Ren J.M."/>
        </authorList>
    </citation>
    <scope>NUCLEOTIDE SEQUENCE [LARGE SCALE GENOMIC DNA]</scope>
    <source>
        <strain evidence="1 2">ER1909</strain>
    </source>
</reference>
<name>A0ACC0D4E1_9PEZI</name>
<evidence type="ECO:0000313" key="2">
    <source>
        <dbReference type="Proteomes" id="UP001497680"/>
    </source>
</evidence>
<dbReference type="Proteomes" id="UP001497680">
    <property type="component" value="Unassembled WGS sequence"/>
</dbReference>
<organism evidence="1 2">
    <name type="scientific">Hypoxylon rubiginosum</name>
    <dbReference type="NCBI Taxonomy" id="110542"/>
    <lineage>
        <taxon>Eukaryota</taxon>
        <taxon>Fungi</taxon>
        <taxon>Dikarya</taxon>
        <taxon>Ascomycota</taxon>
        <taxon>Pezizomycotina</taxon>
        <taxon>Sordariomycetes</taxon>
        <taxon>Xylariomycetidae</taxon>
        <taxon>Xylariales</taxon>
        <taxon>Hypoxylaceae</taxon>
        <taxon>Hypoxylon</taxon>
    </lineage>
</organism>
<proteinExistence type="predicted"/>
<evidence type="ECO:0000313" key="1">
    <source>
        <dbReference type="EMBL" id="KAI6087220.1"/>
    </source>
</evidence>
<protein>
    <submittedName>
        <fullName evidence="1">Uncharacterized protein</fullName>
    </submittedName>
</protein>